<comment type="caution">
    <text evidence="2">The sequence shown here is derived from an EMBL/GenBank/DDBJ whole genome shotgun (WGS) entry which is preliminary data.</text>
</comment>
<dbReference type="AlphaFoldDB" id="A0A5B0P281"/>
<feature type="compositionally biased region" description="Basic and acidic residues" evidence="1">
    <location>
        <begin position="1"/>
        <end position="14"/>
    </location>
</feature>
<name>A0A5B0P281_PUCGR</name>
<evidence type="ECO:0000313" key="2">
    <source>
        <dbReference type="EMBL" id="KAA1094824.1"/>
    </source>
</evidence>
<organism evidence="2 3">
    <name type="scientific">Puccinia graminis f. sp. tritici</name>
    <dbReference type="NCBI Taxonomy" id="56615"/>
    <lineage>
        <taxon>Eukaryota</taxon>
        <taxon>Fungi</taxon>
        <taxon>Dikarya</taxon>
        <taxon>Basidiomycota</taxon>
        <taxon>Pucciniomycotina</taxon>
        <taxon>Pucciniomycetes</taxon>
        <taxon>Pucciniales</taxon>
        <taxon>Pucciniaceae</taxon>
        <taxon>Puccinia</taxon>
    </lineage>
</organism>
<dbReference type="EMBL" id="VSWC01000079">
    <property type="protein sequence ID" value="KAA1094824.1"/>
    <property type="molecule type" value="Genomic_DNA"/>
</dbReference>
<accession>A0A5B0P281</accession>
<sequence length="60" mass="6945">MNRIWRVQENEFSRQRSQGGEWQSTNRPHPIPSSSDRLQLSPGSTCRTYELEVEPSPTAE</sequence>
<evidence type="ECO:0000256" key="1">
    <source>
        <dbReference type="SAM" id="MobiDB-lite"/>
    </source>
</evidence>
<gene>
    <name evidence="2" type="ORF">PGT21_030916</name>
</gene>
<proteinExistence type="predicted"/>
<dbReference type="Proteomes" id="UP000324748">
    <property type="component" value="Unassembled WGS sequence"/>
</dbReference>
<feature type="region of interest" description="Disordered" evidence="1">
    <location>
        <begin position="1"/>
        <end position="60"/>
    </location>
</feature>
<feature type="compositionally biased region" description="Polar residues" evidence="1">
    <location>
        <begin position="15"/>
        <end position="47"/>
    </location>
</feature>
<keyword evidence="3" id="KW-1185">Reference proteome</keyword>
<evidence type="ECO:0000313" key="3">
    <source>
        <dbReference type="Proteomes" id="UP000324748"/>
    </source>
</evidence>
<reference evidence="2 3" key="1">
    <citation type="submission" date="2019-05" db="EMBL/GenBank/DDBJ databases">
        <title>Emergence of the Ug99 lineage of the wheat stem rust pathogen through somatic hybridization.</title>
        <authorList>
            <person name="Li F."/>
            <person name="Upadhyaya N.M."/>
            <person name="Sperschneider J."/>
            <person name="Matny O."/>
            <person name="Nguyen-Phuc H."/>
            <person name="Mago R."/>
            <person name="Raley C."/>
            <person name="Miller M.E."/>
            <person name="Silverstein K.A.T."/>
            <person name="Henningsen E."/>
            <person name="Hirsch C.D."/>
            <person name="Visser B."/>
            <person name="Pretorius Z.A."/>
            <person name="Steffenson B.J."/>
            <person name="Schwessinger B."/>
            <person name="Dodds P.N."/>
            <person name="Figueroa M."/>
        </authorList>
    </citation>
    <scope>NUCLEOTIDE SEQUENCE [LARGE SCALE GENOMIC DNA]</scope>
    <source>
        <strain evidence="2">21-0</strain>
    </source>
</reference>
<protein>
    <submittedName>
        <fullName evidence="2">Uncharacterized protein</fullName>
    </submittedName>
</protein>